<proteinExistence type="predicted"/>
<evidence type="ECO:0000313" key="2">
    <source>
        <dbReference type="EMBL" id="GBP48362.1"/>
    </source>
</evidence>
<reference evidence="2 3" key="1">
    <citation type="journal article" date="2019" name="Commun. Biol.">
        <title>The bagworm genome reveals a unique fibroin gene that provides high tensile strength.</title>
        <authorList>
            <person name="Kono N."/>
            <person name="Nakamura H."/>
            <person name="Ohtoshi R."/>
            <person name="Tomita M."/>
            <person name="Numata K."/>
            <person name="Arakawa K."/>
        </authorList>
    </citation>
    <scope>NUCLEOTIDE SEQUENCE [LARGE SCALE GENOMIC DNA]</scope>
</reference>
<accession>A0A4C1WD10</accession>
<feature type="region of interest" description="Disordered" evidence="1">
    <location>
        <begin position="98"/>
        <end position="126"/>
    </location>
</feature>
<dbReference type="AlphaFoldDB" id="A0A4C1WD10"/>
<dbReference type="EMBL" id="BGZK01000522">
    <property type="protein sequence ID" value="GBP48362.1"/>
    <property type="molecule type" value="Genomic_DNA"/>
</dbReference>
<comment type="caution">
    <text evidence="2">The sequence shown here is derived from an EMBL/GenBank/DDBJ whole genome shotgun (WGS) entry which is preliminary data.</text>
</comment>
<keyword evidence="3" id="KW-1185">Reference proteome</keyword>
<organism evidence="2 3">
    <name type="scientific">Eumeta variegata</name>
    <name type="common">Bagworm moth</name>
    <name type="synonym">Eumeta japonica</name>
    <dbReference type="NCBI Taxonomy" id="151549"/>
    <lineage>
        <taxon>Eukaryota</taxon>
        <taxon>Metazoa</taxon>
        <taxon>Ecdysozoa</taxon>
        <taxon>Arthropoda</taxon>
        <taxon>Hexapoda</taxon>
        <taxon>Insecta</taxon>
        <taxon>Pterygota</taxon>
        <taxon>Neoptera</taxon>
        <taxon>Endopterygota</taxon>
        <taxon>Lepidoptera</taxon>
        <taxon>Glossata</taxon>
        <taxon>Ditrysia</taxon>
        <taxon>Tineoidea</taxon>
        <taxon>Psychidae</taxon>
        <taxon>Oiketicinae</taxon>
        <taxon>Eumeta</taxon>
    </lineage>
</organism>
<evidence type="ECO:0000313" key="3">
    <source>
        <dbReference type="Proteomes" id="UP000299102"/>
    </source>
</evidence>
<gene>
    <name evidence="2" type="ORF">EVAR_96400_1</name>
</gene>
<evidence type="ECO:0000256" key="1">
    <source>
        <dbReference type="SAM" id="MobiDB-lite"/>
    </source>
</evidence>
<protein>
    <submittedName>
        <fullName evidence="2">Uncharacterized protein</fullName>
    </submittedName>
</protein>
<name>A0A4C1WD10_EUMVA</name>
<dbReference type="Proteomes" id="UP000299102">
    <property type="component" value="Unassembled WGS sequence"/>
</dbReference>
<sequence length="126" mass="13885">MHDHGYKTVVLQTLRSDVLRAVSAYIQELSARPTVADISRQNRLLEEQILQTLRSDVLRAVSAYIQELSARPTVADISRQNRLLEAAFANITLRRPPSGVGVHPGALGAADRRRHKSAKPPARGAE</sequence>